<evidence type="ECO:0000259" key="2">
    <source>
        <dbReference type="PROSITE" id="PS50975"/>
    </source>
</evidence>
<protein>
    <submittedName>
        <fullName evidence="3">ATP-dependent carboxylate-amine ligase</fullName>
    </submittedName>
</protein>
<dbReference type="InterPro" id="IPR048936">
    <property type="entry name" value="MvdD-like_ATPgrasp"/>
</dbReference>
<sequence length="329" mass="36853">MPSPHVLVLTGEDDPHADRVCALLAGRGARVTVFDPGGFPVSWRVEVGYAADGRMTPRLLRGGAEEIALDTVTALWWRRPTPPAPHPEITDPAVAAHAARECQSLLSDLWEHLPCPQLPARESVWRRSGQKASQLALAAELGFAVPDTLITTDPESFFEFHERHDGRVITKTFHIPFIERVGDGLTVTRLSEQVSPRDLAYADGLRFCPMIVQERVDKRLELRVTVVGRRIFAAEIHSQVSNRSSVDWRRYDTRVTPHRPHRLPDDVATRCLTLMERLGLAYGAIDLILTPEGRHVFLEVNPNAQWLWVEHLTGLPISEAICEHLLRGA</sequence>
<dbReference type="Gene3D" id="3.30.470.20">
    <property type="entry name" value="ATP-grasp fold, B domain"/>
    <property type="match status" value="1"/>
</dbReference>
<gene>
    <name evidence="3" type="ORF">FED44_21970</name>
</gene>
<organism evidence="3 4">
    <name type="scientific">Microbispora triticiradicis</name>
    <dbReference type="NCBI Taxonomy" id="2200763"/>
    <lineage>
        <taxon>Bacteria</taxon>
        <taxon>Bacillati</taxon>
        <taxon>Actinomycetota</taxon>
        <taxon>Actinomycetes</taxon>
        <taxon>Streptosporangiales</taxon>
        <taxon>Streptosporangiaceae</taxon>
        <taxon>Microbispora</taxon>
    </lineage>
</organism>
<feature type="domain" description="ATP-grasp" evidence="2">
    <location>
        <begin position="135"/>
        <end position="326"/>
    </location>
</feature>
<dbReference type="PROSITE" id="PS50975">
    <property type="entry name" value="ATP_GRASP"/>
    <property type="match status" value="1"/>
</dbReference>
<dbReference type="PANTHER" id="PTHR21621:SF0">
    <property type="entry name" value="BETA-CITRYLGLUTAMATE SYNTHASE B-RELATED"/>
    <property type="match status" value="1"/>
</dbReference>
<evidence type="ECO:0000313" key="3">
    <source>
        <dbReference type="EMBL" id="TLP57079.1"/>
    </source>
</evidence>
<keyword evidence="1" id="KW-0547">Nucleotide-binding</keyword>
<keyword evidence="4" id="KW-1185">Reference proteome</keyword>
<dbReference type="SUPFAM" id="SSF56059">
    <property type="entry name" value="Glutathione synthetase ATP-binding domain-like"/>
    <property type="match status" value="1"/>
</dbReference>
<reference evidence="3" key="1">
    <citation type="submission" date="2019-05" db="EMBL/GenBank/DDBJ databases">
        <title>Isolation, diversity and antifungal activity of Actinobacteria from wheat.</title>
        <authorList>
            <person name="Yu B."/>
        </authorList>
    </citation>
    <scope>NUCLEOTIDE SEQUENCE [LARGE SCALE GENOMIC DNA]</scope>
    <source>
        <strain evidence="3">NEAU-HEGS1-5</strain>
    </source>
</reference>
<evidence type="ECO:0000313" key="4">
    <source>
        <dbReference type="Proteomes" id="UP000309033"/>
    </source>
</evidence>
<name>A0A5R8YUC7_9ACTN</name>
<accession>A0A5R8YUC7</accession>
<keyword evidence="3" id="KW-0436">Ligase</keyword>
<dbReference type="GO" id="GO:0005737">
    <property type="term" value="C:cytoplasm"/>
    <property type="evidence" value="ECO:0007669"/>
    <property type="project" value="TreeGrafter"/>
</dbReference>
<dbReference type="Proteomes" id="UP000309033">
    <property type="component" value="Unassembled WGS sequence"/>
</dbReference>
<dbReference type="PANTHER" id="PTHR21621">
    <property type="entry name" value="RIBOSOMAL PROTEIN S6 MODIFICATION PROTEIN"/>
    <property type="match status" value="1"/>
</dbReference>
<keyword evidence="1" id="KW-0067">ATP-binding</keyword>
<dbReference type="GO" id="GO:0018169">
    <property type="term" value="F:ribosomal S6-glutamic acid ligase activity"/>
    <property type="evidence" value="ECO:0007669"/>
    <property type="project" value="TreeGrafter"/>
</dbReference>
<dbReference type="OrthoDB" id="9794735at2"/>
<dbReference type="GO" id="GO:0046872">
    <property type="term" value="F:metal ion binding"/>
    <property type="evidence" value="ECO:0007669"/>
    <property type="project" value="InterPro"/>
</dbReference>
<dbReference type="GO" id="GO:0005524">
    <property type="term" value="F:ATP binding"/>
    <property type="evidence" value="ECO:0007669"/>
    <property type="project" value="UniProtKB-UniRule"/>
</dbReference>
<dbReference type="EMBL" id="VANP01000008">
    <property type="protein sequence ID" value="TLP57079.1"/>
    <property type="molecule type" value="Genomic_DNA"/>
</dbReference>
<dbReference type="InterPro" id="IPR011761">
    <property type="entry name" value="ATP-grasp"/>
</dbReference>
<dbReference type="Pfam" id="PF21068">
    <property type="entry name" value="ATPgraspMvdD"/>
    <property type="match status" value="1"/>
</dbReference>
<dbReference type="AlphaFoldDB" id="A0A5R8YUC7"/>
<proteinExistence type="predicted"/>
<dbReference type="GO" id="GO:0009432">
    <property type="term" value="P:SOS response"/>
    <property type="evidence" value="ECO:0007669"/>
    <property type="project" value="TreeGrafter"/>
</dbReference>
<comment type="caution">
    <text evidence="3">The sequence shown here is derived from an EMBL/GenBank/DDBJ whole genome shotgun (WGS) entry which is preliminary data.</text>
</comment>
<evidence type="ECO:0000256" key="1">
    <source>
        <dbReference type="PROSITE-ProRule" id="PRU00409"/>
    </source>
</evidence>